<dbReference type="PANTHER" id="PTHR43433:SF5">
    <property type="entry name" value="AB HYDROLASE-1 DOMAIN-CONTAINING PROTEIN"/>
    <property type="match status" value="1"/>
</dbReference>
<dbReference type="PRINTS" id="PR00111">
    <property type="entry name" value="ABHYDROLASE"/>
</dbReference>
<feature type="domain" description="AB hydrolase-1" evidence="1">
    <location>
        <begin position="17"/>
        <end position="242"/>
    </location>
</feature>
<dbReference type="GO" id="GO:0042952">
    <property type="term" value="P:beta-ketoadipate pathway"/>
    <property type="evidence" value="ECO:0007669"/>
    <property type="project" value="InterPro"/>
</dbReference>
<evidence type="ECO:0000259" key="1">
    <source>
        <dbReference type="Pfam" id="PF00561"/>
    </source>
</evidence>
<dbReference type="PANTHER" id="PTHR43433">
    <property type="entry name" value="HYDROLASE, ALPHA/BETA FOLD FAMILY PROTEIN"/>
    <property type="match status" value="1"/>
</dbReference>
<evidence type="ECO:0000313" key="4">
    <source>
        <dbReference type="Proteomes" id="UP000069773"/>
    </source>
</evidence>
<reference evidence="2 4" key="1">
    <citation type="journal article" date="2016" name="Genome Announc.">
        <title>Draft Genome Sequences of Five Rapidly Growing Mycobacterium Species, M. thermoresistibile, M. fortuitum subsp. acetamidolyticum, M. canariasense, M. brisbanense, and M. novocastrense.</title>
        <authorList>
            <person name="Katahira K."/>
            <person name="Ogura Y."/>
            <person name="Gotoh Y."/>
            <person name="Hayashi T."/>
        </authorList>
    </citation>
    <scope>NUCLEOTIDE SEQUENCE [LARGE SCALE GENOMIC DNA]</scope>
    <source>
        <strain evidence="2 4">JCM18114</strain>
    </source>
</reference>
<dbReference type="Proteomes" id="UP000069773">
    <property type="component" value="Unassembled WGS sequence"/>
</dbReference>
<dbReference type="RefSeq" id="WP_067390765.1">
    <property type="nucleotide sequence ID" value="NZ_BCTA01000036.1"/>
</dbReference>
<dbReference type="SUPFAM" id="SSF53474">
    <property type="entry name" value="alpha/beta-Hydrolases"/>
    <property type="match status" value="1"/>
</dbReference>
<accession>A0AAW5SGE3</accession>
<dbReference type="EMBL" id="BCTA01000036">
    <property type="protein sequence ID" value="GAT10034.1"/>
    <property type="molecule type" value="Genomic_DNA"/>
</dbReference>
<proteinExistence type="predicted"/>
<protein>
    <submittedName>
        <fullName evidence="3">3-oxoadipate enol-lactonase</fullName>
        <ecNumber evidence="3">3.1.1.24</ecNumber>
    </submittedName>
</protein>
<dbReference type="AlphaFoldDB" id="A0AAW5SGE3"/>
<dbReference type="Pfam" id="PF00561">
    <property type="entry name" value="Abhydrolase_1"/>
    <property type="match status" value="1"/>
</dbReference>
<keyword evidence="3" id="KW-0378">Hydrolase</keyword>
<gene>
    <name evidence="3" type="primary">pcaD</name>
    <name evidence="3" type="ORF">H7I77_02825</name>
    <name evidence="2" type="ORF">RMCN_3167</name>
</gene>
<comment type="caution">
    <text evidence="3">The sequence shown here is derived from an EMBL/GenBank/DDBJ whole genome shotgun (WGS) entry which is preliminary data.</text>
</comment>
<dbReference type="GO" id="GO:0047570">
    <property type="term" value="F:3-oxoadipate enol-lactonase activity"/>
    <property type="evidence" value="ECO:0007669"/>
    <property type="project" value="UniProtKB-EC"/>
</dbReference>
<evidence type="ECO:0000313" key="2">
    <source>
        <dbReference type="EMBL" id="GAT10034.1"/>
    </source>
</evidence>
<organism evidence="3 5">
    <name type="scientific">Mycolicibacterium novocastrense</name>
    <name type="common">Mycobacterium novocastrense</name>
    <dbReference type="NCBI Taxonomy" id="59813"/>
    <lineage>
        <taxon>Bacteria</taxon>
        <taxon>Bacillati</taxon>
        <taxon>Actinomycetota</taxon>
        <taxon>Actinomycetes</taxon>
        <taxon>Mycobacteriales</taxon>
        <taxon>Mycobacteriaceae</taxon>
        <taxon>Mycolicibacterium</taxon>
    </lineage>
</organism>
<dbReference type="EMBL" id="JACKTI010000017">
    <property type="protein sequence ID" value="MCV7022284.1"/>
    <property type="molecule type" value="Genomic_DNA"/>
</dbReference>
<keyword evidence="4" id="KW-1185">Reference proteome</keyword>
<evidence type="ECO:0000313" key="5">
    <source>
        <dbReference type="Proteomes" id="UP001207528"/>
    </source>
</evidence>
<dbReference type="InterPro" id="IPR026968">
    <property type="entry name" value="PcaD/CatD"/>
</dbReference>
<dbReference type="NCBIfam" id="TIGR02427">
    <property type="entry name" value="protocat_pcaD"/>
    <property type="match status" value="1"/>
</dbReference>
<dbReference type="Gene3D" id="3.40.50.1820">
    <property type="entry name" value="alpha/beta hydrolase"/>
    <property type="match status" value="1"/>
</dbReference>
<sequence length="256" mass="27081">MSAVTVHATVTGRRDGPVVVLSNSLGSTHRMWDAQIEALNEHFRVVRYDTRGHGASPVPAGPYTLDDLVDDVVALLDRLDVARAHLVGLSLGGMTAMRLAQRHPERVNRMALLCTGAQLPPPSAWTERAAAVRAQGSASVASAVVARWFTPSYLDAHPEVRTVHEDMVAATPAEGYAACCEAIAELDLRQALSSISAPTLVIAGADDPATPPAKLEEIAAGIADSKLLVIEGAAHLANAEKPHAITPALIEHLERQ</sequence>
<dbReference type="InterPro" id="IPR029058">
    <property type="entry name" value="AB_hydrolase_fold"/>
</dbReference>
<name>A0AAW5SGE3_MYCNV</name>
<reference evidence="3" key="3">
    <citation type="journal article" date="2022" name="BMC Genomics">
        <title>Comparative genome analysis of mycobacteria focusing on tRNA and non-coding RNA.</title>
        <authorList>
            <person name="Behra P.R.K."/>
            <person name="Pettersson B.M.F."/>
            <person name="Ramesh M."/>
            <person name="Das S."/>
            <person name="Dasgupta S."/>
            <person name="Kirsebom L.A."/>
        </authorList>
    </citation>
    <scope>NUCLEOTIDE SEQUENCE</scope>
    <source>
        <strain evidence="3">DSM 44203</strain>
    </source>
</reference>
<dbReference type="EC" id="3.1.1.24" evidence="3"/>
<dbReference type="Proteomes" id="UP001207528">
    <property type="component" value="Unassembled WGS sequence"/>
</dbReference>
<evidence type="ECO:0000313" key="3">
    <source>
        <dbReference type="EMBL" id="MCV7022284.1"/>
    </source>
</evidence>
<dbReference type="InterPro" id="IPR050471">
    <property type="entry name" value="AB_hydrolase"/>
</dbReference>
<reference evidence="3" key="2">
    <citation type="submission" date="2020-07" db="EMBL/GenBank/DDBJ databases">
        <authorList>
            <person name="Pettersson B.M.F."/>
            <person name="Behra P.R.K."/>
            <person name="Ramesh M."/>
            <person name="Das S."/>
            <person name="Dasgupta S."/>
            <person name="Kirsebom L.A."/>
        </authorList>
    </citation>
    <scope>NUCLEOTIDE SEQUENCE</scope>
    <source>
        <strain evidence="3">DSM 44203</strain>
    </source>
</reference>
<dbReference type="InterPro" id="IPR000073">
    <property type="entry name" value="AB_hydrolase_1"/>
</dbReference>